<dbReference type="InterPro" id="IPR046268">
    <property type="entry name" value="DUF6301"/>
</dbReference>
<proteinExistence type="predicted"/>
<keyword evidence="2" id="KW-1185">Reference proteome</keyword>
<dbReference type="Proteomes" id="UP000198541">
    <property type="component" value="Unassembled WGS sequence"/>
</dbReference>
<dbReference type="EMBL" id="FNIM01000004">
    <property type="protein sequence ID" value="SDN45705.1"/>
    <property type="molecule type" value="Genomic_DNA"/>
</dbReference>
<evidence type="ECO:0000313" key="1">
    <source>
        <dbReference type="EMBL" id="SDN45705.1"/>
    </source>
</evidence>
<reference evidence="2" key="1">
    <citation type="submission" date="2016-10" db="EMBL/GenBank/DDBJ databases">
        <authorList>
            <person name="Varghese N."/>
            <person name="Submissions S."/>
        </authorList>
    </citation>
    <scope>NUCLEOTIDE SEQUENCE [LARGE SCALE GENOMIC DNA]</scope>
    <source>
        <strain evidence="2">DSM 27982</strain>
    </source>
</reference>
<name>A0A1H0BJI3_9ACTO</name>
<evidence type="ECO:0000313" key="2">
    <source>
        <dbReference type="Proteomes" id="UP000198541"/>
    </source>
</evidence>
<protein>
    <submittedName>
        <fullName evidence="1">Uncharacterized protein</fullName>
    </submittedName>
</protein>
<gene>
    <name evidence="1" type="ORF">SAMN05216355_10473</name>
</gene>
<dbReference type="AlphaFoldDB" id="A0A1H0BJI3"/>
<accession>A0A1H0BJI3</accession>
<dbReference type="Pfam" id="PF19818">
    <property type="entry name" value="DUF6301"/>
    <property type="match status" value="1"/>
</dbReference>
<organism evidence="1 2">
    <name type="scientific">Actinomyces ruminicola</name>
    <dbReference type="NCBI Taxonomy" id="332524"/>
    <lineage>
        <taxon>Bacteria</taxon>
        <taxon>Bacillati</taxon>
        <taxon>Actinomycetota</taxon>
        <taxon>Actinomycetes</taxon>
        <taxon>Actinomycetales</taxon>
        <taxon>Actinomycetaceae</taxon>
        <taxon>Actinomyces</taxon>
    </lineage>
</organism>
<dbReference type="RefSeq" id="WP_143013709.1">
    <property type="nucleotide sequence ID" value="NZ_FNIM01000004.1"/>
</dbReference>
<sequence>MTDSTGNQHTDPTYERRLPDGTVYRVVPPQVGVPVIRKWLEHDWPMTAQQALALRDELGWTPSPRKETLVTTNLGSGRPKDASITIIKNKLDSFHMFLASFAPSTFDHSTAPLARETYDEYVRLLSHIYGKGKVERTKVRNGIVDAVTWTLPNRSSLNIGVLGSVLDVNIDSPAANYAAAAEAELLEWEATEEDEDE</sequence>